<reference evidence="1" key="1">
    <citation type="submission" date="2023-04" db="EMBL/GenBank/DDBJ databases">
        <title>A chromosome-level genome assembly of the parasitoid wasp Eretmocerus hayati.</title>
        <authorList>
            <person name="Zhong Y."/>
            <person name="Liu S."/>
            <person name="Liu Y."/>
        </authorList>
    </citation>
    <scope>NUCLEOTIDE SEQUENCE</scope>
    <source>
        <strain evidence="1">ZJU_SS_LIU_2023</strain>
    </source>
</reference>
<gene>
    <name evidence="1" type="ORF">QAD02_007311</name>
</gene>
<keyword evidence="2" id="KW-1185">Reference proteome</keyword>
<organism evidence="1 2">
    <name type="scientific">Eretmocerus hayati</name>
    <dbReference type="NCBI Taxonomy" id="131215"/>
    <lineage>
        <taxon>Eukaryota</taxon>
        <taxon>Metazoa</taxon>
        <taxon>Ecdysozoa</taxon>
        <taxon>Arthropoda</taxon>
        <taxon>Hexapoda</taxon>
        <taxon>Insecta</taxon>
        <taxon>Pterygota</taxon>
        <taxon>Neoptera</taxon>
        <taxon>Endopterygota</taxon>
        <taxon>Hymenoptera</taxon>
        <taxon>Apocrita</taxon>
        <taxon>Proctotrupomorpha</taxon>
        <taxon>Chalcidoidea</taxon>
        <taxon>Aphelinidae</taxon>
        <taxon>Aphelininae</taxon>
        <taxon>Eretmocerus</taxon>
    </lineage>
</organism>
<comment type="caution">
    <text evidence="1">The sequence shown here is derived from an EMBL/GenBank/DDBJ whole genome shotgun (WGS) entry which is preliminary data.</text>
</comment>
<protein>
    <submittedName>
        <fullName evidence="1">Uncharacterized protein</fullName>
    </submittedName>
</protein>
<sequence>MKQNASTQWEPFLRLDKSVQTGHEVREFGKGLRARKKLFGRSDRFVPAVRSIPFLKCQRLQTDKIKKNHKWTQSDEVLRLSTTPGPQYIPTPKFLLGNSVSPAPKSTSPVRGSEVFILMIF</sequence>
<evidence type="ECO:0000313" key="1">
    <source>
        <dbReference type="EMBL" id="KAJ8665649.1"/>
    </source>
</evidence>
<dbReference type="Proteomes" id="UP001239111">
    <property type="component" value="Chromosome 4"/>
</dbReference>
<name>A0ACC2N379_9HYME</name>
<proteinExistence type="predicted"/>
<accession>A0ACC2N379</accession>
<evidence type="ECO:0000313" key="2">
    <source>
        <dbReference type="Proteomes" id="UP001239111"/>
    </source>
</evidence>
<dbReference type="EMBL" id="CM056744">
    <property type="protein sequence ID" value="KAJ8665649.1"/>
    <property type="molecule type" value="Genomic_DNA"/>
</dbReference>